<feature type="non-terminal residue" evidence="2">
    <location>
        <position position="1"/>
    </location>
</feature>
<feature type="compositionally biased region" description="Basic and acidic residues" evidence="1">
    <location>
        <begin position="227"/>
        <end position="244"/>
    </location>
</feature>
<feature type="compositionally biased region" description="Polar residues" evidence="1">
    <location>
        <begin position="245"/>
        <end position="259"/>
    </location>
</feature>
<feature type="region of interest" description="Disordered" evidence="1">
    <location>
        <begin position="390"/>
        <end position="418"/>
    </location>
</feature>
<feature type="compositionally biased region" description="Pro residues" evidence="1">
    <location>
        <begin position="1"/>
        <end position="11"/>
    </location>
</feature>
<feature type="region of interest" description="Disordered" evidence="1">
    <location>
        <begin position="1"/>
        <end position="42"/>
    </location>
</feature>
<comment type="caution">
    <text evidence="2">The sequence shown here is derived from an EMBL/GenBank/DDBJ whole genome shotgun (WGS) entry which is preliminary data.</text>
</comment>
<sequence>PPPPSHPPHPPQVLGGGDPHDDQDNYLTLEGEVPHDAGRPSGEVDFGAAKILCLQSPTPDEIIETNHLMDNDNFEGKITFSTKQWRQIDKTLKSAAAASSSADSLGTYEELSTPDYTHVVFVTTFPLLYSPSPSSIDDSSASLEQTSSIEQLSTIMSVGDASSTVEGASQAPPSQAGGEPSQEEEFSLASFLDASAEEEQNAGNDEEPKPATSFPSPPRPPLSPSQRRTENRRRRDEAISHDSSRPYSPTSPSHRSLSPSAHGDDESRSLESSDSQDQLYAAVPIPVPSDGFVLSDFRRDALAGGIDAAPAFGRDDPPWIGTSPPSRPGTAPSPPSTPPPAASPVVLDLGMSPSPEKDSVSVMVNGQEVGKVRESVVTSSMLQDLLDDEAEAKSATASAAASPRPSSPPSPPASPAEDLDAIIPVWPDKRPSVHFQLAKAQFLCGETSNSLTSLQAAIELKPAGITDNYQYSALLSNLTNTLQRGSEGLEFLIDCPSEEVVETFFPPDSPFTAFPLPSHVRARPKWKQLRTAILAFALETSLNNLLDDPDDVATQQLTASVAYSLSKTFGMHTLKLLRLSSVLLQKAFNEEFFEQPDTDKQKLLYKLARVHYDTHQAQSVAAEKEHLSLSSAAFDILFTLAPTPTHYLHYCETLIALGKKTQAVQQVSLRASANKLAAAAH</sequence>
<feature type="region of interest" description="Disordered" evidence="1">
    <location>
        <begin position="160"/>
        <end position="289"/>
    </location>
</feature>
<name>A0ABQ6MFK8_9STRA</name>
<feature type="region of interest" description="Disordered" evidence="1">
    <location>
        <begin position="307"/>
        <end position="359"/>
    </location>
</feature>
<evidence type="ECO:0000313" key="3">
    <source>
        <dbReference type="Proteomes" id="UP001165060"/>
    </source>
</evidence>
<feature type="compositionally biased region" description="Polar residues" evidence="1">
    <location>
        <begin position="160"/>
        <end position="173"/>
    </location>
</feature>
<keyword evidence="3" id="KW-1185">Reference proteome</keyword>
<protein>
    <submittedName>
        <fullName evidence="2">Uncharacterized protein</fullName>
    </submittedName>
</protein>
<dbReference type="Proteomes" id="UP001165060">
    <property type="component" value="Unassembled WGS sequence"/>
</dbReference>
<feature type="compositionally biased region" description="Low complexity" evidence="1">
    <location>
        <begin position="394"/>
        <end position="404"/>
    </location>
</feature>
<evidence type="ECO:0000313" key="2">
    <source>
        <dbReference type="EMBL" id="GMI25315.1"/>
    </source>
</evidence>
<gene>
    <name evidence="2" type="ORF">TeGR_g565</name>
</gene>
<feature type="compositionally biased region" description="Pro residues" evidence="1">
    <location>
        <begin position="405"/>
        <end position="414"/>
    </location>
</feature>
<dbReference type="EMBL" id="BRYB01004076">
    <property type="protein sequence ID" value="GMI25315.1"/>
    <property type="molecule type" value="Genomic_DNA"/>
</dbReference>
<organism evidence="2 3">
    <name type="scientific">Tetraparma gracilis</name>
    <dbReference type="NCBI Taxonomy" id="2962635"/>
    <lineage>
        <taxon>Eukaryota</taxon>
        <taxon>Sar</taxon>
        <taxon>Stramenopiles</taxon>
        <taxon>Ochrophyta</taxon>
        <taxon>Bolidophyceae</taxon>
        <taxon>Parmales</taxon>
        <taxon>Triparmaceae</taxon>
        <taxon>Tetraparma</taxon>
    </lineage>
</organism>
<reference evidence="2 3" key="1">
    <citation type="journal article" date="2023" name="Commun. Biol.">
        <title>Genome analysis of Parmales, the sister group of diatoms, reveals the evolutionary specialization of diatoms from phago-mixotrophs to photoautotrophs.</title>
        <authorList>
            <person name="Ban H."/>
            <person name="Sato S."/>
            <person name="Yoshikawa S."/>
            <person name="Yamada K."/>
            <person name="Nakamura Y."/>
            <person name="Ichinomiya M."/>
            <person name="Sato N."/>
            <person name="Blanc-Mathieu R."/>
            <person name="Endo H."/>
            <person name="Kuwata A."/>
            <person name="Ogata H."/>
        </authorList>
    </citation>
    <scope>NUCLEOTIDE SEQUENCE [LARGE SCALE GENOMIC DNA]</scope>
</reference>
<proteinExistence type="predicted"/>
<feature type="compositionally biased region" description="Basic and acidic residues" evidence="1">
    <location>
        <begin position="262"/>
        <end position="271"/>
    </location>
</feature>
<feature type="compositionally biased region" description="Pro residues" evidence="1">
    <location>
        <begin position="325"/>
        <end position="342"/>
    </location>
</feature>
<accession>A0ABQ6MFK8</accession>
<evidence type="ECO:0000256" key="1">
    <source>
        <dbReference type="SAM" id="MobiDB-lite"/>
    </source>
</evidence>